<dbReference type="InterPro" id="IPR009057">
    <property type="entry name" value="Homeodomain-like_sf"/>
</dbReference>
<dbReference type="Gene3D" id="1.10.10.60">
    <property type="entry name" value="Homeodomain-like"/>
    <property type="match status" value="1"/>
</dbReference>
<dbReference type="Proteomes" id="UP000316562">
    <property type="component" value="Unassembled WGS sequence"/>
</dbReference>
<sequence>MTEEETGKINKFDCILASARKLIEQEGFSNFTMDKLASNAGVAKGTIYLYFKDKNDVLENVLKSGFQIMFSRMTDKVEKKETPEEKIKTLIYENLLYIGENKYFFKTVFLDEMHVVFLKKTSQESYNLRRRKYAVFISEIIIKGIDEGIFKNLLDPLKAGFYLISLIKTNAIYNFRNNKAEFNEDLIKSEAAEIFDIFIDGIKN</sequence>
<dbReference type="PANTHER" id="PTHR43479:SF11">
    <property type="entry name" value="ACREF_ENVCD OPERON REPRESSOR-RELATED"/>
    <property type="match status" value="1"/>
</dbReference>
<evidence type="ECO:0000313" key="4">
    <source>
        <dbReference type="EMBL" id="RZD15625.1"/>
    </source>
</evidence>
<evidence type="ECO:0000259" key="3">
    <source>
        <dbReference type="PROSITE" id="PS50977"/>
    </source>
</evidence>
<dbReference type="Gene3D" id="1.10.357.10">
    <property type="entry name" value="Tetracycline Repressor, domain 2"/>
    <property type="match status" value="1"/>
</dbReference>
<dbReference type="InterPro" id="IPR001647">
    <property type="entry name" value="HTH_TetR"/>
</dbReference>
<gene>
    <name evidence="4" type="ORF">EVJ46_08815</name>
</gene>
<dbReference type="PRINTS" id="PR00455">
    <property type="entry name" value="HTHTETR"/>
</dbReference>
<protein>
    <submittedName>
        <fullName evidence="4">TetR/AcrR family transcriptional regulator</fullName>
    </submittedName>
</protein>
<dbReference type="InterPro" id="IPR050624">
    <property type="entry name" value="HTH-type_Tx_Regulator"/>
</dbReference>
<accession>A0A519BED8</accession>
<dbReference type="AlphaFoldDB" id="A0A519BED8"/>
<proteinExistence type="predicted"/>
<dbReference type="SUPFAM" id="SSF48498">
    <property type="entry name" value="Tetracyclin repressor-like, C-terminal domain"/>
    <property type="match status" value="1"/>
</dbReference>
<dbReference type="InterPro" id="IPR036271">
    <property type="entry name" value="Tet_transcr_reg_TetR-rel_C_sf"/>
</dbReference>
<organism evidence="4 5">
    <name type="scientific">Acididesulfobacter guangdongensis</name>
    <dbReference type="NCBI Taxonomy" id="2597225"/>
    <lineage>
        <taxon>Bacteria</taxon>
        <taxon>Deltaproteobacteria</taxon>
        <taxon>Candidatus Acidulodesulfobacterales</taxon>
        <taxon>Candidatus Acididesulfobacter</taxon>
    </lineage>
</organism>
<evidence type="ECO:0000256" key="2">
    <source>
        <dbReference type="PROSITE-ProRule" id="PRU00335"/>
    </source>
</evidence>
<dbReference type="PANTHER" id="PTHR43479">
    <property type="entry name" value="ACREF/ENVCD OPERON REPRESSOR-RELATED"/>
    <property type="match status" value="1"/>
</dbReference>
<dbReference type="Pfam" id="PF00440">
    <property type="entry name" value="TetR_N"/>
    <property type="match status" value="1"/>
</dbReference>
<feature type="DNA-binding region" description="H-T-H motif" evidence="2">
    <location>
        <begin position="32"/>
        <end position="51"/>
    </location>
</feature>
<reference evidence="4 5" key="1">
    <citation type="journal article" date="2019" name="ISME J.">
        <title>Insights into ecological role of a new deltaproteobacterial order Candidatus Acidulodesulfobacterales by metagenomics and metatranscriptomics.</title>
        <authorList>
            <person name="Tan S."/>
            <person name="Liu J."/>
            <person name="Fang Y."/>
            <person name="Hedlund B.P."/>
            <person name="Lian Z.H."/>
            <person name="Huang L.Y."/>
            <person name="Li J.T."/>
            <person name="Huang L.N."/>
            <person name="Li W.J."/>
            <person name="Jiang H.C."/>
            <person name="Dong H.L."/>
            <person name="Shu W.S."/>
        </authorList>
    </citation>
    <scope>NUCLEOTIDE SEQUENCE [LARGE SCALE GENOMIC DNA]</scope>
    <source>
        <strain evidence="4">AP2</strain>
    </source>
</reference>
<evidence type="ECO:0000313" key="5">
    <source>
        <dbReference type="Proteomes" id="UP000316562"/>
    </source>
</evidence>
<dbReference type="EMBL" id="SGBC01000004">
    <property type="protein sequence ID" value="RZD15625.1"/>
    <property type="molecule type" value="Genomic_DNA"/>
</dbReference>
<comment type="caution">
    <text evidence="4">The sequence shown here is derived from an EMBL/GenBank/DDBJ whole genome shotgun (WGS) entry which is preliminary data.</text>
</comment>
<dbReference type="PROSITE" id="PS50977">
    <property type="entry name" value="HTH_TETR_2"/>
    <property type="match status" value="1"/>
</dbReference>
<dbReference type="SUPFAM" id="SSF46689">
    <property type="entry name" value="Homeodomain-like"/>
    <property type="match status" value="1"/>
</dbReference>
<dbReference type="GO" id="GO:0003677">
    <property type="term" value="F:DNA binding"/>
    <property type="evidence" value="ECO:0007669"/>
    <property type="project" value="UniProtKB-UniRule"/>
</dbReference>
<keyword evidence="1 2" id="KW-0238">DNA-binding</keyword>
<feature type="domain" description="HTH tetR-type" evidence="3">
    <location>
        <begin position="9"/>
        <end position="69"/>
    </location>
</feature>
<dbReference type="InterPro" id="IPR023772">
    <property type="entry name" value="DNA-bd_HTH_TetR-type_CS"/>
</dbReference>
<evidence type="ECO:0000256" key="1">
    <source>
        <dbReference type="ARBA" id="ARBA00023125"/>
    </source>
</evidence>
<name>A0A519BED8_ACIG2</name>
<dbReference type="PROSITE" id="PS01081">
    <property type="entry name" value="HTH_TETR_1"/>
    <property type="match status" value="1"/>
</dbReference>